<dbReference type="PANTHER" id="PTHR48475:SF2">
    <property type="entry name" value="RIBONUCLEASE H"/>
    <property type="match status" value="1"/>
</dbReference>
<dbReference type="PANTHER" id="PTHR48475">
    <property type="entry name" value="RIBONUCLEASE H"/>
    <property type="match status" value="1"/>
</dbReference>
<dbReference type="Gene3D" id="3.30.70.270">
    <property type="match status" value="1"/>
</dbReference>
<dbReference type="InterPro" id="IPR043502">
    <property type="entry name" value="DNA/RNA_pol_sf"/>
</dbReference>
<accession>A0AAW2KDH6</accession>
<dbReference type="SUPFAM" id="SSF56672">
    <property type="entry name" value="DNA/RNA polymerases"/>
    <property type="match status" value="1"/>
</dbReference>
<dbReference type="AlphaFoldDB" id="A0AAW2KDH6"/>
<sequence>MQLGLTRMVKDVQKLTGKIALLNRFVARSVDKNISFFKILRKLKDFKWAEECEWALEELKVYLTTPPLLANLKVGERMYIYLAISENAVSSVCISEKGGKQNLMYYVSIMLQGAEKRYLKIEKLALALVTMARKLRPYFQSHPIVVLTNHLWKQVIAKPDVSGRMVKWAVELGEFDIEFQTRTAIKAQVFAYFVVEIVGERQQENQSWFLHVDGSSNVSKGELGYVYKVWEASRSKL</sequence>
<evidence type="ECO:0000313" key="2">
    <source>
        <dbReference type="EMBL" id="KAL0305012.1"/>
    </source>
</evidence>
<name>A0AAW2KDH6_9LAMI</name>
<dbReference type="Pfam" id="PF17919">
    <property type="entry name" value="RT_RNaseH_2"/>
    <property type="match status" value="1"/>
</dbReference>
<feature type="domain" description="Reverse transcriptase/retrotransposon-derived protein RNase H-like" evidence="1">
    <location>
        <begin position="48"/>
        <end position="146"/>
    </location>
</feature>
<reference evidence="2" key="2">
    <citation type="journal article" date="2024" name="Plant">
        <title>Genomic evolution and insights into agronomic trait innovations of Sesamum species.</title>
        <authorList>
            <person name="Miao H."/>
            <person name="Wang L."/>
            <person name="Qu L."/>
            <person name="Liu H."/>
            <person name="Sun Y."/>
            <person name="Le M."/>
            <person name="Wang Q."/>
            <person name="Wei S."/>
            <person name="Zheng Y."/>
            <person name="Lin W."/>
            <person name="Duan Y."/>
            <person name="Cao H."/>
            <person name="Xiong S."/>
            <person name="Wang X."/>
            <person name="Wei L."/>
            <person name="Li C."/>
            <person name="Ma Q."/>
            <person name="Ju M."/>
            <person name="Zhao R."/>
            <person name="Li G."/>
            <person name="Mu C."/>
            <person name="Tian Q."/>
            <person name="Mei H."/>
            <person name="Zhang T."/>
            <person name="Gao T."/>
            <person name="Zhang H."/>
        </authorList>
    </citation>
    <scope>NUCLEOTIDE SEQUENCE</scope>
    <source>
        <strain evidence="2">KEN8</strain>
    </source>
</reference>
<protein>
    <recommendedName>
        <fullName evidence="1">Reverse transcriptase/retrotransposon-derived protein RNase H-like domain-containing protein</fullName>
    </recommendedName>
</protein>
<proteinExistence type="predicted"/>
<dbReference type="EMBL" id="JACGWM010000433">
    <property type="protein sequence ID" value="KAL0305012.1"/>
    <property type="molecule type" value="Genomic_DNA"/>
</dbReference>
<dbReference type="InterPro" id="IPR041577">
    <property type="entry name" value="RT_RNaseH_2"/>
</dbReference>
<organism evidence="2">
    <name type="scientific">Sesamum calycinum</name>
    <dbReference type="NCBI Taxonomy" id="2727403"/>
    <lineage>
        <taxon>Eukaryota</taxon>
        <taxon>Viridiplantae</taxon>
        <taxon>Streptophyta</taxon>
        <taxon>Embryophyta</taxon>
        <taxon>Tracheophyta</taxon>
        <taxon>Spermatophyta</taxon>
        <taxon>Magnoliopsida</taxon>
        <taxon>eudicotyledons</taxon>
        <taxon>Gunneridae</taxon>
        <taxon>Pentapetalae</taxon>
        <taxon>asterids</taxon>
        <taxon>lamiids</taxon>
        <taxon>Lamiales</taxon>
        <taxon>Pedaliaceae</taxon>
        <taxon>Sesamum</taxon>
    </lineage>
</organism>
<reference evidence="2" key="1">
    <citation type="submission" date="2020-06" db="EMBL/GenBank/DDBJ databases">
        <authorList>
            <person name="Li T."/>
            <person name="Hu X."/>
            <person name="Zhang T."/>
            <person name="Song X."/>
            <person name="Zhang H."/>
            <person name="Dai N."/>
            <person name="Sheng W."/>
            <person name="Hou X."/>
            <person name="Wei L."/>
        </authorList>
    </citation>
    <scope>NUCLEOTIDE SEQUENCE</scope>
    <source>
        <strain evidence="2">KEN8</strain>
        <tissue evidence="2">Leaf</tissue>
    </source>
</reference>
<evidence type="ECO:0000259" key="1">
    <source>
        <dbReference type="Pfam" id="PF17919"/>
    </source>
</evidence>
<gene>
    <name evidence="2" type="ORF">Scaly_3000100</name>
</gene>
<comment type="caution">
    <text evidence="2">The sequence shown here is derived from an EMBL/GenBank/DDBJ whole genome shotgun (WGS) entry which is preliminary data.</text>
</comment>
<dbReference type="InterPro" id="IPR043128">
    <property type="entry name" value="Rev_trsase/Diguanyl_cyclase"/>
</dbReference>